<keyword evidence="9" id="KW-0175">Coiled coil</keyword>
<evidence type="ECO:0000256" key="2">
    <source>
        <dbReference type="ARBA" id="ARBA00008808"/>
    </source>
</evidence>
<feature type="zinc finger region" description="C3H1-type" evidence="8">
    <location>
        <begin position="107"/>
        <end position="137"/>
    </location>
</feature>
<evidence type="ECO:0000256" key="7">
    <source>
        <dbReference type="ARBA" id="ARBA00022833"/>
    </source>
</evidence>
<dbReference type="InterPro" id="IPR036855">
    <property type="entry name" value="Znf_CCCH_sf"/>
</dbReference>
<evidence type="ECO:0000256" key="1">
    <source>
        <dbReference type="ARBA" id="ARBA00004496"/>
    </source>
</evidence>
<name>A0A6A4WMK5_AMPAM</name>
<feature type="domain" description="C3H1-type" evidence="11">
    <location>
        <begin position="267"/>
        <end position="295"/>
    </location>
</feature>
<evidence type="ECO:0000256" key="10">
    <source>
        <dbReference type="SAM" id="MobiDB-lite"/>
    </source>
</evidence>
<keyword evidence="7 8" id="KW-0862">Zinc</keyword>
<evidence type="ECO:0000313" key="13">
    <source>
        <dbReference type="Proteomes" id="UP000440578"/>
    </source>
</evidence>
<dbReference type="EMBL" id="VIIS01000788">
    <property type="protein sequence ID" value="KAF0305024.1"/>
    <property type="molecule type" value="Genomic_DNA"/>
</dbReference>
<dbReference type="GO" id="GO:0008270">
    <property type="term" value="F:zinc ion binding"/>
    <property type="evidence" value="ECO:0007669"/>
    <property type="project" value="UniProtKB-KW"/>
</dbReference>
<keyword evidence="3" id="KW-0963">Cytoplasm</keyword>
<feature type="coiled-coil region" evidence="9">
    <location>
        <begin position="604"/>
        <end position="673"/>
    </location>
</feature>
<organism evidence="12 13">
    <name type="scientific">Amphibalanus amphitrite</name>
    <name type="common">Striped barnacle</name>
    <name type="synonym">Balanus amphitrite</name>
    <dbReference type="NCBI Taxonomy" id="1232801"/>
    <lineage>
        <taxon>Eukaryota</taxon>
        <taxon>Metazoa</taxon>
        <taxon>Ecdysozoa</taxon>
        <taxon>Arthropoda</taxon>
        <taxon>Crustacea</taxon>
        <taxon>Multicrustacea</taxon>
        <taxon>Cirripedia</taxon>
        <taxon>Thoracica</taxon>
        <taxon>Thoracicalcarea</taxon>
        <taxon>Balanomorpha</taxon>
        <taxon>Balanoidea</taxon>
        <taxon>Balanidae</taxon>
        <taxon>Amphibalaninae</taxon>
        <taxon>Amphibalanus</taxon>
    </lineage>
</organism>
<dbReference type="Pfam" id="PF23261">
    <property type="entry name" value="zf-CCCH_11"/>
    <property type="match status" value="1"/>
</dbReference>
<dbReference type="AlphaFoldDB" id="A0A6A4WMK5"/>
<dbReference type="PANTHER" id="PTHR14493:SF50">
    <property type="entry name" value="RING FINGER PROTEIN UNKEMPT"/>
    <property type="match status" value="1"/>
</dbReference>
<feature type="domain" description="C3H1-type" evidence="11">
    <location>
        <begin position="67"/>
        <end position="96"/>
    </location>
</feature>
<evidence type="ECO:0000256" key="9">
    <source>
        <dbReference type="SAM" id="Coils"/>
    </source>
</evidence>
<dbReference type="InterPro" id="IPR057295">
    <property type="entry name" value="UNK_Znf_4"/>
</dbReference>
<evidence type="ECO:0000256" key="5">
    <source>
        <dbReference type="ARBA" id="ARBA00022737"/>
    </source>
</evidence>
<feature type="domain" description="C3H1-type" evidence="11">
    <location>
        <begin position="107"/>
        <end position="137"/>
    </location>
</feature>
<comment type="subcellular location">
    <subcellularLocation>
        <location evidence="1">Cytoplasm</location>
    </subcellularLocation>
</comment>
<reference evidence="12 13" key="1">
    <citation type="submission" date="2019-07" db="EMBL/GenBank/DDBJ databases">
        <title>Draft genome assembly of a fouling barnacle, Amphibalanus amphitrite (Darwin, 1854): The first reference genome for Thecostraca.</title>
        <authorList>
            <person name="Kim W."/>
        </authorList>
    </citation>
    <scope>NUCLEOTIDE SEQUENCE [LARGE SCALE GENOMIC DNA]</scope>
    <source>
        <strain evidence="12">SNU_AA5</strain>
        <tissue evidence="12">Soma without cirri and trophi</tissue>
    </source>
</reference>
<feature type="domain" description="C3H1-type" evidence="11">
    <location>
        <begin position="225"/>
        <end position="259"/>
    </location>
</feature>
<dbReference type="Pfam" id="PF23035">
    <property type="entry name" value="zf-CCCH_UNK-like_4th"/>
    <property type="match status" value="1"/>
</dbReference>
<dbReference type="Pfam" id="PF18384">
    <property type="entry name" value="zf_CCCH_5"/>
    <property type="match status" value="1"/>
</dbReference>
<dbReference type="GO" id="GO:0005737">
    <property type="term" value="C:cytoplasm"/>
    <property type="evidence" value="ECO:0007669"/>
    <property type="project" value="UniProtKB-SubCell"/>
</dbReference>
<dbReference type="InterPro" id="IPR057296">
    <property type="entry name" value="UNK_Znf_5"/>
</dbReference>
<evidence type="ECO:0000256" key="8">
    <source>
        <dbReference type="PROSITE-ProRule" id="PRU00723"/>
    </source>
</evidence>
<feature type="zinc finger region" description="C3H1-type" evidence="8">
    <location>
        <begin position="67"/>
        <end position="96"/>
    </location>
</feature>
<keyword evidence="4 8" id="KW-0479">Metal-binding</keyword>
<proteinExistence type="inferred from homology"/>
<dbReference type="Gene3D" id="4.10.1000.10">
    <property type="entry name" value="Zinc finger, CCCH-type"/>
    <property type="match status" value="1"/>
</dbReference>
<keyword evidence="13" id="KW-1185">Reference proteome</keyword>
<feature type="region of interest" description="Disordered" evidence="10">
    <location>
        <begin position="321"/>
        <end position="414"/>
    </location>
</feature>
<evidence type="ECO:0000256" key="6">
    <source>
        <dbReference type="ARBA" id="ARBA00022771"/>
    </source>
</evidence>
<comment type="caution">
    <text evidence="12">The sequence shown here is derived from an EMBL/GenBank/DDBJ whole genome shotgun (WGS) entry which is preliminary data.</text>
</comment>
<evidence type="ECO:0000256" key="3">
    <source>
        <dbReference type="ARBA" id="ARBA00022490"/>
    </source>
</evidence>
<dbReference type="Pfam" id="PF25427">
    <property type="entry name" value="zf-CCCH_UNK"/>
    <property type="match status" value="1"/>
</dbReference>
<feature type="compositionally biased region" description="Basic and acidic residues" evidence="10">
    <location>
        <begin position="322"/>
        <end position="332"/>
    </location>
</feature>
<keyword evidence="5" id="KW-0677">Repeat</keyword>
<evidence type="ECO:0000259" key="11">
    <source>
        <dbReference type="PROSITE" id="PS50103"/>
    </source>
</evidence>
<comment type="similarity">
    <text evidence="2">Belongs to the unkempt family.</text>
</comment>
<dbReference type="Pfam" id="PF00642">
    <property type="entry name" value="zf-CCCH"/>
    <property type="match status" value="1"/>
</dbReference>
<dbReference type="PROSITE" id="PS50103">
    <property type="entry name" value="ZF_C3H1"/>
    <property type="match status" value="4"/>
</dbReference>
<dbReference type="Proteomes" id="UP000440578">
    <property type="component" value="Unassembled WGS sequence"/>
</dbReference>
<feature type="compositionally biased region" description="Polar residues" evidence="10">
    <location>
        <begin position="362"/>
        <end position="371"/>
    </location>
</feature>
<dbReference type="OrthoDB" id="20534at2759"/>
<dbReference type="SUPFAM" id="SSF90229">
    <property type="entry name" value="CCCH zinc finger"/>
    <property type="match status" value="1"/>
</dbReference>
<sequence length="744" mass="81981">MRVEGKTAHFSEKSLHLSYLKDFRVDQCPLFQQHKCNQHRPYTCFHWHFKNQRRRRPILRRDGTFNYSPDVYCTKYDESTGECPDGDECPNLHRTAGDTERRYHLRYYKTGMCVHDTDSRGLCVKNGVHCAFAHGQNDMRPPVYDKKEQEMIDHPETDVTGSGPNSLDKERNLMSEDPKWQDTNYVLANYKTEPCKKPPRLCRQGYACPQFHNPRDKRRSPKKYKYRSTPCPNVKQADEWGDPANCEHGDSCQYCHTRTEQQFHPEIYKSTRCNDVQQNGYCPRAAFCAFAHVENEMVSGREVGAPGLTCLADIVSSALPQEEPRKITEHGDGPAPHKPHRNGRHSLSDLNSGALSGHGKSRTLSGPTSSAAEPLPFHTSPLAVPAGSAAHAGGSAAGGNYPKAPGSERGEKDAQLRRRIHEIDTDPRLDPMEKLRRKNSLFASLGIPLSSSVPAGAAGGRLYGPADPLDSMMGQMSLDPAGDADDGVMAQIDRELEREEREQQALGAALSAPVNIPRGAGLGEPLGGLSPSAGSPLLSGLALLGSRAGGSVDQGLLGRSNSLYGSNSLFEYSGSPTKSSLGAIGGPLISQSPLIGNSFGALEVQRLREELSQNRLKLVQWEESLLQARTACEAWQREAEEFKLRAKMAEQARDESQRRLQGLQRDIDAIRSELHGVRPVSDLDSLPVGTLNTLKAQLVADLERIDKPPAWPPADAALRRQAILGQVQAQHQGRGPGGQPRWLQ</sequence>
<gene>
    <name evidence="12" type="primary">Unk</name>
    <name evidence="12" type="ORF">FJT64_023289</name>
</gene>
<evidence type="ECO:0000313" key="12">
    <source>
        <dbReference type="EMBL" id="KAF0305024.1"/>
    </source>
</evidence>
<evidence type="ECO:0000256" key="4">
    <source>
        <dbReference type="ARBA" id="ARBA00022723"/>
    </source>
</evidence>
<dbReference type="InterPro" id="IPR040594">
    <property type="entry name" value="UNK_Znf_1"/>
</dbReference>
<protein>
    <submittedName>
        <fullName evidence="12">RING finger protein unkempt</fullName>
    </submittedName>
</protein>
<dbReference type="PANTHER" id="PTHR14493">
    <property type="entry name" value="UNKEMPT FAMILY MEMBER"/>
    <property type="match status" value="1"/>
</dbReference>
<feature type="zinc finger region" description="C3H1-type" evidence="8">
    <location>
        <begin position="267"/>
        <end position="295"/>
    </location>
</feature>
<feature type="zinc finger region" description="C3H1-type" evidence="8">
    <location>
        <begin position="225"/>
        <end position="259"/>
    </location>
</feature>
<keyword evidence="6 8" id="KW-0863">Zinc-finger</keyword>
<dbReference type="InterPro" id="IPR000571">
    <property type="entry name" value="Znf_CCCH"/>
</dbReference>
<dbReference type="InterPro" id="IPR045234">
    <property type="entry name" value="Unkempt-like"/>
</dbReference>
<dbReference type="SMART" id="SM00356">
    <property type="entry name" value="ZnF_C3H1"/>
    <property type="match status" value="4"/>
</dbReference>
<accession>A0A6A4WMK5</accession>